<feature type="signal peptide" evidence="1">
    <location>
        <begin position="1"/>
        <end position="25"/>
    </location>
</feature>
<dbReference type="Pfam" id="PF01395">
    <property type="entry name" value="PBP_GOBP"/>
    <property type="match status" value="1"/>
</dbReference>
<dbReference type="Proteomes" id="UP000295192">
    <property type="component" value="Unassembled WGS sequence"/>
</dbReference>
<accession>A0A484BQQ1</accession>
<dbReference type="SMART" id="SM00708">
    <property type="entry name" value="PhBP"/>
    <property type="match status" value="1"/>
</dbReference>
<sequence length="136" mass="15800">MFNRTKDAFAAILFALLLACVQSFAEDEMDEMVTKCLADNEIERVEYESLLSQNNSDIDMDNIDMKYKCYLHCMATEMDILDSNGYVDIELISEHEELTPKDREVFVECKRIHDGGEDFCEYAFNITMCLFENLES</sequence>
<comment type="caution">
    <text evidence="2">The sequence shown here is derived from an EMBL/GenBank/DDBJ whole genome shotgun (WGS) entry which is preliminary data.</text>
</comment>
<organism evidence="2 3">
    <name type="scientific">Drosophila navojoa</name>
    <name type="common">Fruit fly</name>
    <dbReference type="NCBI Taxonomy" id="7232"/>
    <lineage>
        <taxon>Eukaryota</taxon>
        <taxon>Metazoa</taxon>
        <taxon>Ecdysozoa</taxon>
        <taxon>Arthropoda</taxon>
        <taxon>Hexapoda</taxon>
        <taxon>Insecta</taxon>
        <taxon>Pterygota</taxon>
        <taxon>Neoptera</taxon>
        <taxon>Endopterygota</taxon>
        <taxon>Diptera</taxon>
        <taxon>Brachycera</taxon>
        <taxon>Muscomorpha</taxon>
        <taxon>Ephydroidea</taxon>
        <taxon>Drosophilidae</taxon>
        <taxon>Drosophila</taxon>
    </lineage>
</organism>
<dbReference type="PROSITE" id="PS51257">
    <property type="entry name" value="PROKAR_LIPOPROTEIN"/>
    <property type="match status" value="1"/>
</dbReference>
<dbReference type="EMBL" id="LSRL02000011">
    <property type="protein sequence ID" value="TDG51063.1"/>
    <property type="molecule type" value="Genomic_DNA"/>
</dbReference>
<dbReference type="OMA" id="KYKCFAH"/>
<evidence type="ECO:0000313" key="3">
    <source>
        <dbReference type="Proteomes" id="UP000295192"/>
    </source>
</evidence>
<dbReference type="AlphaFoldDB" id="A0A484BQQ1"/>
<dbReference type="OrthoDB" id="7947612at2759"/>
<evidence type="ECO:0000256" key="1">
    <source>
        <dbReference type="SAM" id="SignalP"/>
    </source>
</evidence>
<dbReference type="CDD" id="cd23992">
    <property type="entry name" value="PBP_GOBP"/>
    <property type="match status" value="1"/>
</dbReference>
<protein>
    <recommendedName>
        <fullName evidence="4">Odorant-binding protein 57c</fullName>
    </recommendedName>
</protein>
<evidence type="ECO:0008006" key="4">
    <source>
        <dbReference type="Google" id="ProtNLM"/>
    </source>
</evidence>
<reference evidence="2 3" key="1">
    <citation type="journal article" date="2019" name="J. Hered.">
        <title>An Improved Genome Assembly for Drosophila navojoa, the Basal Species in the mojavensis Cluster.</title>
        <authorList>
            <person name="Vanderlinde T."/>
            <person name="Dupim E.G."/>
            <person name="Nazario-Yepiz N.O."/>
            <person name="Carvalho A.B."/>
        </authorList>
    </citation>
    <scope>NUCLEOTIDE SEQUENCE [LARGE SCALE GENOMIC DNA]</scope>
    <source>
        <strain evidence="2">Navoj_Jal97</strain>
        <tissue evidence="2">Whole organism</tissue>
    </source>
</reference>
<dbReference type="GO" id="GO:0005549">
    <property type="term" value="F:odorant binding"/>
    <property type="evidence" value="ECO:0007669"/>
    <property type="project" value="InterPro"/>
</dbReference>
<keyword evidence="1" id="KW-0732">Signal</keyword>
<keyword evidence="3" id="KW-1185">Reference proteome</keyword>
<gene>
    <name evidence="2" type="ORF">AWZ03_002426</name>
</gene>
<dbReference type="InterPro" id="IPR036728">
    <property type="entry name" value="PBP_GOBP_sf"/>
</dbReference>
<proteinExistence type="predicted"/>
<name>A0A484BQQ1_DRONA</name>
<dbReference type="SUPFAM" id="SSF47565">
    <property type="entry name" value="Insect pheromone/odorant-binding proteins"/>
    <property type="match status" value="1"/>
</dbReference>
<feature type="chain" id="PRO_5019845978" description="Odorant-binding protein 57c" evidence="1">
    <location>
        <begin position="26"/>
        <end position="136"/>
    </location>
</feature>
<dbReference type="Gene3D" id="1.10.238.20">
    <property type="entry name" value="Pheromone/general odorant binding protein domain"/>
    <property type="match status" value="1"/>
</dbReference>
<evidence type="ECO:0000313" key="2">
    <source>
        <dbReference type="EMBL" id="TDG51063.1"/>
    </source>
</evidence>
<dbReference type="KEGG" id="dnv:108653112"/>
<dbReference type="InterPro" id="IPR006170">
    <property type="entry name" value="PBP/GOBP"/>
</dbReference>